<gene>
    <name evidence="4" type="ORF">SNE25_26835</name>
</gene>
<reference evidence="4 5" key="1">
    <citation type="submission" date="2023-11" db="EMBL/GenBank/DDBJ databases">
        <title>Analysis of the Genomes of Mucilaginibacter gossypii cycad 4 and M. sabulilitoris SNA2: microbes with the potential for plant growth promotion.</title>
        <authorList>
            <person name="Hirsch A.M."/>
            <person name="Humm E."/>
            <person name="Rubbi M."/>
            <person name="Del Vecchio G."/>
            <person name="Ha S.M."/>
            <person name="Pellegrini M."/>
            <person name="Gunsalus R.P."/>
        </authorList>
    </citation>
    <scope>NUCLEOTIDE SEQUENCE [LARGE SCALE GENOMIC DNA]</scope>
    <source>
        <strain evidence="4 5">SNA2</strain>
    </source>
</reference>
<keyword evidence="1" id="KW-0808">Transferase</keyword>
<dbReference type="InterPro" id="IPR016181">
    <property type="entry name" value="Acyl_CoA_acyltransferase"/>
</dbReference>
<dbReference type="PANTHER" id="PTHR43877:SF2">
    <property type="entry name" value="AMINOALKYLPHOSPHONATE N-ACETYLTRANSFERASE-RELATED"/>
    <property type="match status" value="1"/>
</dbReference>
<keyword evidence="5" id="KW-1185">Reference proteome</keyword>
<feature type="domain" description="N-acetyltransferase" evidence="3">
    <location>
        <begin position="4"/>
        <end position="156"/>
    </location>
</feature>
<dbReference type="InterPro" id="IPR000182">
    <property type="entry name" value="GNAT_dom"/>
</dbReference>
<dbReference type="EMBL" id="CP139558">
    <property type="protein sequence ID" value="WPU92944.1"/>
    <property type="molecule type" value="Genomic_DNA"/>
</dbReference>
<dbReference type="SUPFAM" id="SSF55729">
    <property type="entry name" value="Acyl-CoA N-acyltransferases (Nat)"/>
    <property type="match status" value="1"/>
</dbReference>
<organism evidence="4 5">
    <name type="scientific">Mucilaginibacter sabulilitoris</name>
    <dbReference type="NCBI Taxonomy" id="1173583"/>
    <lineage>
        <taxon>Bacteria</taxon>
        <taxon>Pseudomonadati</taxon>
        <taxon>Bacteroidota</taxon>
        <taxon>Sphingobacteriia</taxon>
        <taxon>Sphingobacteriales</taxon>
        <taxon>Sphingobacteriaceae</taxon>
        <taxon>Mucilaginibacter</taxon>
    </lineage>
</organism>
<dbReference type="PROSITE" id="PS51186">
    <property type="entry name" value="GNAT"/>
    <property type="match status" value="1"/>
</dbReference>
<accession>A0ABZ0TMJ4</accession>
<evidence type="ECO:0000313" key="5">
    <source>
        <dbReference type="Proteomes" id="UP001324380"/>
    </source>
</evidence>
<dbReference type="RefSeq" id="WP_321562102.1">
    <property type="nucleotide sequence ID" value="NZ_CP139558.1"/>
</dbReference>
<proteinExistence type="predicted"/>
<name>A0ABZ0TMJ4_9SPHI</name>
<dbReference type="Pfam" id="PF00583">
    <property type="entry name" value="Acetyltransf_1"/>
    <property type="match status" value="1"/>
</dbReference>
<dbReference type="CDD" id="cd04301">
    <property type="entry name" value="NAT_SF"/>
    <property type="match status" value="1"/>
</dbReference>
<evidence type="ECO:0000313" key="4">
    <source>
        <dbReference type="EMBL" id="WPU92944.1"/>
    </source>
</evidence>
<evidence type="ECO:0000256" key="2">
    <source>
        <dbReference type="ARBA" id="ARBA00023315"/>
    </source>
</evidence>
<dbReference type="PANTHER" id="PTHR43877">
    <property type="entry name" value="AMINOALKYLPHOSPHONATE N-ACETYLTRANSFERASE-RELATED-RELATED"/>
    <property type="match status" value="1"/>
</dbReference>
<dbReference type="Proteomes" id="UP001324380">
    <property type="component" value="Chromosome"/>
</dbReference>
<evidence type="ECO:0000256" key="1">
    <source>
        <dbReference type="ARBA" id="ARBA00022679"/>
    </source>
</evidence>
<keyword evidence="2" id="KW-0012">Acyltransferase</keyword>
<dbReference type="Gene3D" id="3.40.630.30">
    <property type="match status" value="1"/>
</dbReference>
<sequence length="159" mass="18128">MNQIIIREAELRDLDTLHQFKQALVDAERPFDGTLKAGPLYYYDIAELIKVDNVGIFVAETGAEIIGCGYARIDDSKHYLKHKQHVHLGFMYVVPHHRGKGINKLIIEKLKQWAHQHDIAEIRLEVYAANTAALKAYEKVGFAGHMLTMRMSLNDEGKD</sequence>
<evidence type="ECO:0000259" key="3">
    <source>
        <dbReference type="PROSITE" id="PS51186"/>
    </source>
</evidence>
<protein>
    <submittedName>
        <fullName evidence="4">GNAT family N-acetyltransferase</fullName>
    </submittedName>
</protein>
<dbReference type="InterPro" id="IPR050832">
    <property type="entry name" value="Bact_Acetyltransf"/>
</dbReference>